<dbReference type="PANTHER" id="PTHR31793">
    <property type="entry name" value="4-HYDROXYBENZOYL-COA THIOESTERASE FAMILY MEMBER"/>
    <property type="match status" value="1"/>
</dbReference>
<dbReference type="AlphaFoldDB" id="A0A0P9CRH7"/>
<dbReference type="InterPro" id="IPR050563">
    <property type="entry name" value="4-hydroxybenzoyl-CoA_TE"/>
</dbReference>
<dbReference type="STRING" id="471514.AN477_19960"/>
<dbReference type="PATRIC" id="fig|471514.4.peg.1096"/>
<comment type="similarity">
    <text evidence="1">Belongs to the 4-hydroxybenzoyl-CoA thioesterase family.</text>
</comment>
<organism evidence="3 4">
    <name type="scientific">Alicyclobacillus ferrooxydans</name>
    <dbReference type="NCBI Taxonomy" id="471514"/>
    <lineage>
        <taxon>Bacteria</taxon>
        <taxon>Bacillati</taxon>
        <taxon>Bacillota</taxon>
        <taxon>Bacilli</taxon>
        <taxon>Bacillales</taxon>
        <taxon>Alicyclobacillaceae</taxon>
        <taxon>Alicyclobacillus</taxon>
    </lineage>
</organism>
<dbReference type="Gene3D" id="3.10.129.10">
    <property type="entry name" value="Hotdog Thioesterase"/>
    <property type="match status" value="1"/>
</dbReference>
<dbReference type="SUPFAM" id="SSF54637">
    <property type="entry name" value="Thioesterase/thiol ester dehydrase-isomerase"/>
    <property type="match status" value="1"/>
</dbReference>
<dbReference type="EMBL" id="LJCO01000085">
    <property type="protein sequence ID" value="KPV42044.1"/>
    <property type="molecule type" value="Genomic_DNA"/>
</dbReference>
<dbReference type="NCBIfam" id="TIGR00051">
    <property type="entry name" value="YbgC/FadM family acyl-CoA thioesterase"/>
    <property type="match status" value="1"/>
</dbReference>
<proteinExistence type="inferred from homology"/>
<keyword evidence="4" id="KW-1185">Reference proteome</keyword>
<reference evidence="3 4" key="1">
    <citation type="submission" date="2015-09" db="EMBL/GenBank/DDBJ databases">
        <title>Draft genome sequence of Alicyclobacillus ferrooxydans DSM 22381.</title>
        <authorList>
            <person name="Hemp J."/>
        </authorList>
    </citation>
    <scope>NUCLEOTIDE SEQUENCE [LARGE SCALE GENOMIC DNA]</scope>
    <source>
        <strain evidence="3 4">TC-34</strain>
    </source>
</reference>
<evidence type="ECO:0000313" key="4">
    <source>
        <dbReference type="Proteomes" id="UP000050482"/>
    </source>
</evidence>
<keyword evidence="2" id="KW-0378">Hydrolase</keyword>
<sequence>MEAVVRTTLEVRWGECDPAGIVYHPAYIDWFSVARMRFLKANGVSYMEEFHDSGVVLVVLEATCRYTKTLRAEDEVTIAAQLVERSRTRLALTYDVFNAEAELCATGRTEHAFVDMQTNRAVNLGRKAPRLWELLLTLPMSENPA</sequence>
<gene>
    <name evidence="3" type="ORF">AN477_19960</name>
</gene>
<dbReference type="InterPro" id="IPR029069">
    <property type="entry name" value="HotDog_dom_sf"/>
</dbReference>
<evidence type="ECO:0000256" key="2">
    <source>
        <dbReference type="ARBA" id="ARBA00022801"/>
    </source>
</evidence>
<dbReference type="CDD" id="cd00586">
    <property type="entry name" value="4HBT"/>
    <property type="match status" value="1"/>
</dbReference>
<dbReference type="Proteomes" id="UP000050482">
    <property type="component" value="Unassembled WGS sequence"/>
</dbReference>
<dbReference type="RefSeq" id="WP_054970953.1">
    <property type="nucleotide sequence ID" value="NZ_LJCO01000085.1"/>
</dbReference>
<comment type="caution">
    <text evidence="3">The sequence shown here is derived from an EMBL/GenBank/DDBJ whole genome shotgun (WGS) entry which is preliminary data.</text>
</comment>
<evidence type="ECO:0000313" key="3">
    <source>
        <dbReference type="EMBL" id="KPV42044.1"/>
    </source>
</evidence>
<evidence type="ECO:0000256" key="1">
    <source>
        <dbReference type="ARBA" id="ARBA00005953"/>
    </source>
</evidence>
<dbReference type="PANTHER" id="PTHR31793:SF27">
    <property type="entry name" value="NOVEL THIOESTERASE SUPERFAMILY DOMAIN AND SAPOSIN A-TYPE DOMAIN CONTAINING PROTEIN (0610012H03RIK)"/>
    <property type="match status" value="1"/>
</dbReference>
<dbReference type="Pfam" id="PF13279">
    <property type="entry name" value="4HBT_2"/>
    <property type="match status" value="1"/>
</dbReference>
<dbReference type="PIRSF" id="PIRSF003230">
    <property type="entry name" value="YbgC"/>
    <property type="match status" value="1"/>
</dbReference>
<dbReference type="InterPro" id="IPR006684">
    <property type="entry name" value="YbgC/YbaW"/>
</dbReference>
<name>A0A0P9CRH7_9BACL</name>
<dbReference type="OrthoDB" id="9800856at2"/>
<dbReference type="GO" id="GO:0047617">
    <property type="term" value="F:fatty acyl-CoA hydrolase activity"/>
    <property type="evidence" value="ECO:0007669"/>
    <property type="project" value="TreeGrafter"/>
</dbReference>
<accession>A0A0P9CRH7</accession>
<protein>
    <submittedName>
        <fullName evidence="3">Thioesterase</fullName>
    </submittedName>
</protein>